<evidence type="ECO:0000313" key="2">
    <source>
        <dbReference type="WBParaSite" id="PDA_v2.g12013.t1"/>
    </source>
</evidence>
<name>A0A914P2G5_9BILA</name>
<dbReference type="AlphaFoldDB" id="A0A914P2G5"/>
<organism evidence="1 2">
    <name type="scientific">Panagrolaimus davidi</name>
    <dbReference type="NCBI Taxonomy" id="227884"/>
    <lineage>
        <taxon>Eukaryota</taxon>
        <taxon>Metazoa</taxon>
        <taxon>Ecdysozoa</taxon>
        <taxon>Nematoda</taxon>
        <taxon>Chromadorea</taxon>
        <taxon>Rhabditida</taxon>
        <taxon>Tylenchina</taxon>
        <taxon>Panagrolaimomorpha</taxon>
        <taxon>Panagrolaimoidea</taxon>
        <taxon>Panagrolaimidae</taxon>
        <taxon>Panagrolaimus</taxon>
    </lineage>
</organism>
<keyword evidence="1" id="KW-1185">Reference proteome</keyword>
<evidence type="ECO:0000313" key="1">
    <source>
        <dbReference type="Proteomes" id="UP000887578"/>
    </source>
</evidence>
<reference evidence="2" key="1">
    <citation type="submission" date="2022-11" db="UniProtKB">
        <authorList>
            <consortium name="WormBaseParasite"/>
        </authorList>
    </citation>
    <scope>IDENTIFICATION</scope>
</reference>
<accession>A0A914P2G5</accession>
<dbReference type="WBParaSite" id="PDA_v2.g12013.t1">
    <property type="protein sequence ID" value="PDA_v2.g12013.t1"/>
    <property type="gene ID" value="PDA_v2.g12013"/>
</dbReference>
<sequence length="106" mass="12076">MSMNPSNIKINKAWPFKVAKNNKDEIMLEFYSHGEILKAASPAFLMALILREQIKVIKNENGKEKPAKIGFCILDGKYENDEIERIKNGLKKACELLEVGSEFFDV</sequence>
<proteinExistence type="predicted"/>
<dbReference type="Proteomes" id="UP000887578">
    <property type="component" value="Unplaced"/>
</dbReference>
<protein>
    <submittedName>
        <fullName evidence="2">Uncharacterized protein</fullName>
    </submittedName>
</protein>